<evidence type="ECO:0000259" key="1">
    <source>
        <dbReference type="Pfam" id="PF21818"/>
    </source>
</evidence>
<dbReference type="GeneID" id="76833510"/>
<evidence type="ECO:0000313" key="2">
    <source>
        <dbReference type="EMBL" id="WAI01364.1"/>
    </source>
</evidence>
<organism evidence="2 3">
    <name type="scientific">Methanogenium organophilum</name>
    <dbReference type="NCBI Taxonomy" id="2199"/>
    <lineage>
        <taxon>Archaea</taxon>
        <taxon>Methanobacteriati</taxon>
        <taxon>Methanobacteriota</taxon>
        <taxon>Stenosarchaea group</taxon>
        <taxon>Methanomicrobia</taxon>
        <taxon>Methanomicrobiales</taxon>
        <taxon>Methanomicrobiaceae</taxon>
        <taxon>Methanogenium</taxon>
    </lineage>
</organism>
<feature type="domain" description="DUF6884" evidence="1">
    <location>
        <begin position="6"/>
        <end position="135"/>
    </location>
</feature>
<dbReference type="Proteomes" id="UP001163096">
    <property type="component" value="Chromosome"/>
</dbReference>
<dbReference type="Pfam" id="PF21818">
    <property type="entry name" value="DUF6884"/>
    <property type="match status" value="1"/>
</dbReference>
<proteinExistence type="predicted"/>
<protein>
    <recommendedName>
        <fullName evidence="1">DUF6884 domain-containing protein</fullName>
    </recommendedName>
</protein>
<evidence type="ECO:0000313" key="3">
    <source>
        <dbReference type="Proteomes" id="UP001163096"/>
    </source>
</evidence>
<gene>
    <name evidence="2" type="ORF">OU421_00370</name>
</gene>
<dbReference type="AlphaFoldDB" id="A0A9X9S3P0"/>
<name>A0A9X9S3P0_METOG</name>
<dbReference type="KEGG" id="mou:OU421_00370"/>
<dbReference type="InterPro" id="IPR049251">
    <property type="entry name" value="DUF6884"/>
</dbReference>
<reference evidence="2" key="1">
    <citation type="submission" date="2022-11" db="EMBL/GenBank/DDBJ databases">
        <title>Complete genome sequence of Methanogenium organophilum DSM 3596.</title>
        <authorList>
            <person name="Chen S.-C."/>
            <person name="Lai S.-J."/>
            <person name="You Y.-T."/>
        </authorList>
    </citation>
    <scope>NUCLEOTIDE SEQUENCE</scope>
    <source>
        <strain evidence="2">DSM 3596</strain>
    </source>
</reference>
<dbReference type="RefSeq" id="WP_268186590.1">
    <property type="nucleotide sequence ID" value="NZ_CP113361.1"/>
</dbReference>
<keyword evidence="3" id="KW-1185">Reference proteome</keyword>
<accession>A0A9X9S3P0</accession>
<sequence length="152" mass="17700">MTTLVIVPCGKAKIWDKKSELNFVAAKDAYTSTFFRLNRDYAYNFGDRWVILSAKYGFIDPDTMIEDYDISFNNKKTNPVSKYVLKEQILIQNLFQYNQIIGLGGDNYRRRISESFEDYQVDIHFPFKDCAGIGHMQRAIKNSIQNKKSSIK</sequence>
<dbReference type="EMBL" id="CP113361">
    <property type="protein sequence ID" value="WAI01364.1"/>
    <property type="molecule type" value="Genomic_DNA"/>
</dbReference>